<dbReference type="PROSITE" id="PS50042">
    <property type="entry name" value="CNMP_BINDING_3"/>
    <property type="match status" value="1"/>
</dbReference>
<evidence type="ECO:0000256" key="2">
    <source>
        <dbReference type="ARBA" id="ARBA00023125"/>
    </source>
</evidence>
<dbReference type="PANTHER" id="PTHR24567">
    <property type="entry name" value="CRP FAMILY TRANSCRIPTIONAL REGULATORY PROTEIN"/>
    <property type="match status" value="1"/>
</dbReference>
<dbReference type="SUPFAM" id="SSF51206">
    <property type="entry name" value="cAMP-binding domain-like"/>
    <property type="match status" value="1"/>
</dbReference>
<dbReference type="STRING" id="768710.DesyoDRAFT_3415"/>
<dbReference type="Pfam" id="PF13545">
    <property type="entry name" value="HTH_Crp_2"/>
    <property type="match status" value="1"/>
</dbReference>
<dbReference type="InterPro" id="IPR036390">
    <property type="entry name" value="WH_DNA-bd_sf"/>
</dbReference>
<dbReference type="GO" id="GO:0005829">
    <property type="term" value="C:cytosol"/>
    <property type="evidence" value="ECO:0007669"/>
    <property type="project" value="TreeGrafter"/>
</dbReference>
<evidence type="ECO:0000313" key="6">
    <source>
        <dbReference type="EMBL" id="EHQ90437.1"/>
    </source>
</evidence>
<dbReference type="GO" id="GO:0003677">
    <property type="term" value="F:DNA binding"/>
    <property type="evidence" value="ECO:0007669"/>
    <property type="project" value="UniProtKB-KW"/>
</dbReference>
<feature type="domain" description="Cyclic nucleotide-binding" evidence="4">
    <location>
        <begin position="14"/>
        <end position="113"/>
    </location>
</feature>
<dbReference type="InterPro" id="IPR012318">
    <property type="entry name" value="HTH_CRP"/>
</dbReference>
<dbReference type="Pfam" id="PF00027">
    <property type="entry name" value="cNMP_binding"/>
    <property type="match status" value="1"/>
</dbReference>
<keyword evidence="7" id="KW-1185">Reference proteome</keyword>
<name>H5XVY5_9FIRM</name>
<dbReference type="InterPro" id="IPR018490">
    <property type="entry name" value="cNMP-bd_dom_sf"/>
</dbReference>
<dbReference type="SUPFAM" id="SSF46785">
    <property type="entry name" value="Winged helix' DNA-binding domain"/>
    <property type="match status" value="1"/>
</dbReference>
<dbReference type="Proteomes" id="UP000005104">
    <property type="component" value="Chromosome"/>
</dbReference>
<dbReference type="PRINTS" id="PR00034">
    <property type="entry name" value="HTHCRP"/>
</dbReference>
<dbReference type="HOGENOM" id="CLU_075053_4_1_9"/>
<evidence type="ECO:0000256" key="1">
    <source>
        <dbReference type="ARBA" id="ARBA00023015"/>
    </source>
</evidence>
<dbReference type="EMBL" id="CM001441">
    <property type="protein sequence ID" value="EHQ90437.1"/>
    <property type="molecule type" value="Genomic_DNA"/>
</dbReference>
<dbReference type="PANTHER" id="PTHR24567:SF58">
    <property type="entry name" value="CYCLIC AMP-BINDING REGULATORY PROTEIN"/>
    <property type="match status" value="1"/>
</dbReference>
<evidence type="ECO:0000256" key="3">
    <source>
        <dbReference type="ARBA" id="ARBA00023163"/>
    </source>
</evidence>
<dbReference type="eggNOG" id="COG0664">
    <property type="taxonomic scope" value="Bacteria"/>
</dbReference>
<evidence type="ECO:0000313" key="7">
    <source>
        <dbReference type="Proteomes" id="UP000005104"/>
    </source>
</evidence>
<proteinExistence type="predicted"/>
<dbReference type="InterPro" id="IPR050397">
    <property type="entry name" value="Env_Response_Regulators"/>
</dbReference>
<evidence type="ECO:0000259" key="4">
    <source>
        <dbReference type="PROSITE" id="PS50042"/>
    </source>
</evidence>
<keyword evidence="2" id="KW-0238">DNA-binding</keyword>
<dbReference type="OrthoDB" id="3176638at2"/>
<feature type="domain" description="HTH crp-type" evidence="5">
    <location>
        <begin position="155"/>
        <end position="223"/>
    </location>
</feature>
<dbReference type="InterPro" id="IPR000595">
    <property type="entry name" value="cNMP-bd_dom"/>
</dbReference>
<dbReference type="AlphaFoldDB" id="H5XVY5"/>
<dbReference type="GO" id="GO:0003700">
    <property type="term" value="F:DNA-binding transcription factor activity"/>
    <property type="evidence" value="ECO:0007669"/>
    <property type="project" value="TreeGrafter"/>
</dbReference>
<dbReference type="RefSeq" id="WP_007784840.1">
    <property type="nucleotide sequence ID" value="NZ_CM001441.1"/>
</dbReference>
<accession>H5XVY5</accession>
<dbReference type="InterPro" id="IPR014710">
    <property type="entry name" value="RmlC-like_jellyroll"/>
</dbReference>
<gene>
    <name evidence="6" type="ORF">DesyoDRAFT_3415</name>
</gene>
<sequence>MFGKYLEKVSGVGLFHGIPRDSLEVMLNCLKPKVCCFKRNDYIVTGGDTYESVGILLQGTATVSKENAAGNRIVMSLLKSGDIFGEIVAFSSFMTWPATVQAQEVCEVLFLPRGKIVGDCERMCSWHRILILNFLHIISERAIMLNKKVEYLTLKSIRGKICTYLLDQYKTTGNKNIILPLNRNELADFLNISRPSMSREMGKLRDEGLIKFHLTSFELLNLEELKSMSEL</sequence>
<protein>
    <submittedName>
        <fullName evidence="6">cAMP-binding protein</fullName>
    </submittedName>
</protein>
<organism evidence="6 7">
    <name type="scientific">Desulfosporosinus youngiae DSM 17734</name>
    <dbReference type="NCBI Taxonomy" id="768710"/>
    <lineage>
        <taxon>Bacteria</taxon>
        <taxon>Bacillati</taxon>
        <taxon>Bacillota</taxon>
        <taxon>Clostridia</taxon>
        <taxon>Eubacteriales</taxon>
        <taxon>Desulfitobacteriaceae</taxon>
        <taxon>Desulfosporosinus</taxon>
    </lineage>
</organism>
<evidence type="ECO:0000259" key="5">
    <source>
        <dbReference type="PROSITE" id="PS51063"/>
    </source>
</evidence>
<keyword evidence="1" id="KW-0805">Transcription regulation</keyword>
<dbReference type="Gene3D" id="2.60.120.10">
    <property type="entry name" value="Jelly Rolls"/>
    <property type="match status" value="1"/>
</dbReference>
<dbReference type="PROSITE" id="PS51063">
    <property type="entry name" value="HTH_CRP_2"/>
    <property type="match status" value="1"/>
</dbReference>
<keyword evidence="3" id="KW-0804">Transcription</keyword>
<dbReference type="SMART" id="SM00419">
    <property type="entry name" value="HTH_CRP"/>
    <property type="match status" value="1"/>
</dbReference>
<dbReference type="CDD" id="cd00038">
    <property type="entry name" value="CAP_ED"/>
    <property type="match status" value="1"/>
</dbReference>
<reference evidence="6 7" key="1">
    <citation type="submission" date="2011-11" db="EMBL/GenBank/DDBJ databases">
        <title>The Noncontiguous Finished genome of Desulfosporosinus youngiae DSM 17734.</title>
        <authorList>
            <consortium name="US DOE Joint Genome Institute (JGI-PGF)"/>
            <person name="Lucas S."/>
            <person name="Han J."/>
            <person name="Lapidus A."/>
            <person name="Cheng J.-F."/>
            <person name="Goodwin L."/>
            <person name="Pitluck S."/>
            <person name="Peters L."/>
            <person name="Ovchinnikova G."/>
            <person name="Lu M."/>
            <person name="Land M.L."/>
            <person name="Hauser L."/>
            <person name="Pester M."/>
            <person name="Spring S."/>
            <person name="Ollivier B."/>
            <person name="Rattei T."/>
            <person name="Klenk H.-P."/>
            <person name="Wagner M."/>
            <person name="Loy A."/>
            <person name="Woyke T.J."/>
        </authorList>
    </citation>
    <scope>NUCLEOTIDE SEQUENCE [LARGE SCALE GENOMIC DNA]</scope>
    <source>
        <strain evidence="6 7">DSM 17734</strain>
    </source>
</reference>